<reference evidence="1" key="1">
    <citation type="submission" date="2021-01" db="UniProtKB">
        <authorList>
            <consortium name="EnsemblMetazoa"/>
        </authorList>
    </citation>
    <scope>IDENTIFICATION</scope>
</reference>
<evidence type="ECO:0000313" key="1">
    <source>
        <dbReference type="EnsemblMetazoa" id="CLYHEMP008396.1"/>
    </source>
</evidence>
<accession>A0A7M5VE24</accession>
<dbReference type="Proteomes" id="UP000594262">
    <property type="component" value="Unplaced"/>
</dbReference>
<protein>
    <submittedName>
        <fullName evidence="1">Uncharacterized protein</fullName>
    </submittedName>
</protein>
<evidence type="ECO:0000313" key="2">
    <source>
        <dbReference type="Proteomes" id="UP000594262"/>
    </source>
</evidence>
<name>A0A7M5VE24_9CNID</name>
<proteinExistence type="predicted"/>
<dbReference type="EnsemblMetazoa" id="CLYHEMT008396.1">
    <property type="protein sequence ID" value="CLYHEMP008396.1"/>
    <property type="gene ID" value="CLYHEMG008396"/>
</dbReference>
<keyword evidence="2" id="KW-1185">Reference proteome</keyword>
<organism evidence="1 2">
    <name type="scientific">Clytia hemisphaerica</name>
    <dbReference type="NCBI Taxonomy" id="252671"/>
    <lineage>
        <taxon>Eukaryota</taxon>
        <taxon>Metazoa</taxon>
        <taxon>Cnidaria</taxon>
        <taxon>Hydrozoa</taxon>
        <taxon>Hydroidolina</taxon>
        <taxon>Leptothecata</taxon>
        <taxon>Obeliida</taxon>
        <taxon>Clytiidae</taxon>
        <taxon>Clytia</taxon>
    </lineage>
</organism>
<dbReference type="AlphaFoldDB" id="A0A7M5VE24"/>
<sequence length="229" mass="25813">IKVKQIKKLNLHSRNLEMTSIQCYYRILHLVMISLLLLIPNHVFAISTHLNSKRSECFQNSDCPKMFICEIGRCIMISTEKQIIAKQTCSNLKSRCALDSDCSCAERSMVCINTECVYSDFHNRPMPVMCQQHSDCNIPYLCKGSTCKEAKSFEELMILTAAYDSCSGSDGCPQNHGCMQATHKCVALDVMPKAKFYKRNEECIYNSDCAKGLTCNGNICTKDLSLVSR</sequence>